<protein>
    <recommendedName>
        <fullName evidence="1">Tetrapyrrole methylase domain-containing protein</fullName>
    </recommendedName>
</protein>
<evidence type="ECO:0000313" key="2">
    <source>
        <dbReference type="EMBL" id="BBH52448.1"/>
    </source>
</evidence>
<dbReference type="InterPro" id="IPR035996">
    <property type="entry name" value="4pyrrol_Methylase_sf"/>
</dbReference>
<dbReference type="EMBL" id="AP019368">
    <property type="protein sequence ID" value="BBH52448.1"/>
    <property type="molecule type" value="Genomic_DNA"/>
</dbReference>
<sequence length="258" mass="29641">MINVIGVGLDPDLDLTIAAKNKLQESPKVLTLASASISKKLEEMLIINENILYLYSNGNADQENYDRILNYIIETKKEYEEVSLAIPGHPMIGVTIVSMLLKQKNKYNYKVNAFPGVSSFDWMMIDLARDPIARGSMLLDANRFVLLNIQIDPQLDIFLYHICSVGTRKAWYRDPSKDNNLEILKLKLLNFYQEDKVINLVSSGSNFTINNDKSIIYSTQLKNIEEMRKYINFSSTLYIQAEKPKNIDFKYLNNLKHS</sequence>
<dbReference type="KEGG" id="sbf:JCM31447_08890"/>
<dbReference type="SUPFAM" id="SSF53790">
    <property type="entry name" value="Tetrapyrrole methylase"/>
    <property type="match status" value="1"/>
</dbReference>
<dbReference type="AlphaFoldDB" id="A0A4P2VJ06"/>
<evidence type="ECO:0000259" key="1">
    <source>
        <dbReference type="Pfam" id="PF00590"/>
    </source>
</evidence>
<dbReference type="InterPro" id="IPR014777">
    <property type="entry name" value="4pyrrole_Mease_sub1"/>
</dbReference>
<feature type="domain" description="Tetrapyrrole methylase" evidence="1">
    <location>
        <begin position="2"/>
        <end position="121"/>
    </location>
</feature>
<dbReference type="RefSeq" id="WP_130606963.1">
    <property type="nucleotide sequence ID" value="NZ_AP019368.1"/>
</dbReference>
<dbReference type="Pfam" id="PF00590">
    <property type="entry name" value="TP_methylase"/>
    <property type="match status" value="1"/>
</dbReference>
<dbReference type="Proteomes" id="UP000291236">
    <property type="component" value="Chromosome"/>
</dbReference>
<dbReference type="Gene3D" id="3.40.1010.10">
    <property type="entry name" value="Cobalt-precorrin-4 Transmethylase, Domain 1"/>
    <property type="match status" value="1"/>
</dbReference>
<evidence type="ECO:0000313" key="3">
    <source>
        <dbReference type="Proteomes" id="UP000291236"/>
    </source>
</evidence>
<keyword evidence="3" id="KW-1185">Reference proteome</keyword>
<reference evidence="2 3" key="1">
    <citation type="submission" date="2018-12" db="EMBL/GenBank/DDBJ databases">
        <title>Rubrispira sanarue gen. nov., sp., nov., a member of the order Silvanigrellales, isolated from a brackish lake in Hamamatsu Japan.</title>
        <authorList>
            <person name="Maejima Y."/>
            <person name="Iino T."/>
            <person name="Muraguchi Y."/>
            <person name="Fukuda K."/>
            <person name="Nojiri H."/>
            <person name="Ohkuma M."/>
            <person name="Moriuchi R."/>
            <person name="Dohra H."/>
            <person name="Kimbara K."/>
            <person name="Shintani M."/>
        </authorList>
    </citation>
    <scope>NUCLEOTIDE SEQUENCE [LARGE SCALE GENOMIC DNA]</scope>
    <source>
        <strain evidence="2 3">RF1110005</strain>
    </source>
</reference>
<gene>
    <name evidence="2" type="ORF">JCM31447_08890</name>
</gene>
<accession>A0A4P2VJ06</accession>
<proteinExistence type="predicted"/>
<organism evidence="2 3">
    <name type="scientific">Fluviispira sanaruensis</name>
    <dbReference type="NCBI Taxonomy" id="2493639"/>
    <lineage>
        <taxon>Bacteria</taxon>
        <taxon>Pseudomonadati</taxon>
        <taxon>Bdellovibrionota</taxon>
        <taxon>Oligoflexia</taxon>
        <taxon>Silvanigrellales</taxon>
        <taxon>Silvanigrellaceae</taxon>
        <taxon>Fluviispira</taxon>
    </lineage>
</organism>
<dbReference type="InterPro" id="IPR000878">
    <property type="entry name" value="4pyrrol_Mease"/>
</dbReference>
<dbReference type="OrthoDB" id="1459304at2"/>
<dbReference type="GO" id="GO:0008168">
    <property type="term" value="F:methyltransferase activity"/>
    <property type="evidence" value="ECO:0007669"/>
    <property type="project" value="InterPro"/>
</dbReference>
<name>A0A4P2VJ06_FLUSA</name>